<feature type="compositionally biased region" description="Polar residues" evidence="1">
    <location>
        <begin position="51"/>
        <end position="63"/>
    </location>
</feature>
<evidence type="ECO:0000256" key="1">
    <source>
        <dbReference type="SAM" id="MobiDB-lite"/>
    </source>
</evidence>
<proteinExistence type="predicted"/>
<gene>
    <name evidence="2" type="ORF">AXG93_3643s1000</name>
</gene>
<dbReference type="EMBL" id="LVLJ01004004">
    <property type="protein sequence ID" value="OAE18803.1"/>
    <property type="molecule type" value="Genomic_DNA"/>
</dbReference>
<protein>
    <submittedName>
        <fullName evidence="2">Uncharacterized protein</fullName>
    </submittedName>
</protein>
<feature type="region of interest" description="Disordered" evidence="1">
    <location>
        <begin position="1"/>
        <end position="23"/>
    </location>
</feature>
<comment type="caution">
    <text evidence="2">The sequence shown here is derived from an EMBL/GenBank/DDBJ whole genome shotgun (WGS) entry which is preliminary data.</text>
</comment>
<evidence type="ECO:0000313" key="3">
    <source>
        <dbReference type="Proteomes" id="UP000077202"/>
    </source>
</evidence>
<reference evidence="2" key="1">
    <citation type="submission" date="2016-03" db="EMBL/GenBank/DDBJ databases">
        <title>Mechanisms controlling the formation of the plant cell surface in tip-growing cells are functionally conserved among land plants.</title>
        <authorList>
            <person name="Honkanen S."/>
            <person name="Jones V.A."/>
            <person name="Morieri G."/>
            <person name="Champion C."/>
            <person name="Hetherington A.J."/>
            <person name="Kelly S."/>
            <person name="Saint-Marcoux D."/>
            <person name="Proust H."/>
            <person name="Prescott H."/>
            <person name="Dolan L."/>
        </authorList>
    </citation>
    <scope>NUCLEOTIDE SEQUENCE [LARGE SCALE GENOMIC DNA]</scope>
    <source>
        <tissue evidence="2">Whole gametophyte</tissue>
    </source>
</reference>
<organism evidence="2 3">
    <name type="scientific">Marchantia polymorpha subsp. ruderalis</name>
    <dbReference type="NCBI Taxonomy" id="1480154"/>
    <lineage>
        <taxon>Eukaryota</taxon>
        <taxon>Viridiplantae</taxon>
        <taxon>Streptophyta</taxon>
        <taxon>Embryophyta</taxon>
        <taxon>Marchantiophyta</taxon>
        <taxon>Marchantiopsida</taxon>
        <taxon>Marchantiidae</taxon>
        <taxon>Marchantiales</taxon>
        <taxon>Marchantiaceae</taxon>
        <taxon>Marchantia</taxon>
    </lineage>
</organism>
<keyword evidence="3" id="KW-1185">Reference proteome</keyword>
<sequence length="185" mass="20329">MVGSEDKGVLGGNEVVSDDDDVEPALPSAEVDMFDEDFKEPLVKRQRKLQTHSTSEVVSQRTGLRTRKPVTTRMRTTSTNGCKGEEGENKTKTKTFGQCFLPLGQSPVFSAEDIWPLDKTSLDVCAELEKSAVEPTSDEGSPEQVVTEVEKTVTEQPTMSLGKVEFDYGEGPSANEPKLVEFSFF</sequence>
<feature type="region of interest" description="Disordered" evidence="1">
    <location>
        <begin position="45"/>
        <end position="66"/>
    </location>
</feature>
<evidence type="ECO:0000313" key="2">
    <source>
        <dbReference type="EMBL" id="OAE18803.1"/>
    </source>
</evidence>
<dbReference type="AlphaFoldDB" id="A0A176VEA2"/>
<name>A0A176VEA2_MARPO</name>
<accession>A0A176VEA2</accession>
<dbReference type="Proteomes" id="UP000077202">
    <property type="component" value="Unassembled WGS sequence"/>
</dbReference>